<keyword evidence="3" id="KW-1185">Reference proteome</keyword>
<dbReference type="Proteomes" id="UP000000692">
    <property type="component" value="Plasmid 2"/>
</dbReference>
<feature type="domain" description="PRC-barrel" evidence="1">
    <location>
        <begin position="22"/>
        <end position="81"/>
    </location>
</feature>
<organism evidence="2 3">
    <name type="scientific">Ketogulonicigenium vulgare (strain WSH-001)</name>
    <dbReference type="NCBI Taxonomy" id="759362"/>
    <lineage>
        <taxon>Bacteria</taxon>
        <taxon>Pseudomonadati</taxon>
        <taxon>Pseudomonadota</taxon>
        <taxon>Alphaproteobacteria</taxon>
        <taxon>Rhodobacterales</taxon>
        <taxon>Roseobacteraceae</taxon>
        <taxon>Ketogulonicigenium</taxon>
    </lineage>
</organism>
<geneLocation type="plasmid" evidence="3">
    <name>pKVU_200</name>
</geneLocation>
<protein>
    <submittedName>
        <fullName evidence="2">PRC-barrel</fullName>
    </submittedName>
</protein>
<dbReference type="EMBL" id="CP002020">
    <property type="protein sequence ID" value="AEM42791.1"/>
    <property type="molecule type" value="Genomic_DNA"/>
</dbReference>
<proteinExistence type="predicted"/>
<dbReference type="InterPro" id="IPR027275">
    <property type="entry name" value="PRC-brl_dom"/>
</dbReference>
<dbReference type="SUPFAM" id="SSF50346">
    <property type="entry name" value="PRC-barrel domain"/>
    <property type="match status" value="1"/>
</dbReference>
<dbReference type="Gene3D" id="2.30.30.240">
    <property type="entry name" value="PRC-barrel domain"/>
    <property type="match status" value="1"/>
</dbReference>
<name>F9YBN9_KETVW</name>
<dbReference type="Pfam" id="PF05239">
    <property type="entry name" value="PRC"/>
    <property type="match status" value="1"/>
</dbReference>
<dbReference type="InterPro" id="IPR011033">
    <property type="entry name" value="PRC_barrel-like_sf"/>
</dbReference>
<dbReference type="OrthoDB" id="7876889at2"/>
<gene>
    <name evidence="2" type="ordered locus">KVU_PB0113</name>
</gene>
<evidence type="ECO:0000313" key="3">
    <source>
        <dbReference type="Proteomes" id="UP000000692"/>
    </source>
</evidence>
<evidence type="ECO:0000313" key="2">
    <source>
        <dbReference type="EMBL" id="AEM42791.1"/>
    </source>
</evidence>
<dbReference type="AlphaFoldDB" id="F9YBN9"/>
<dbReference type="KEGG" id="kvl:KVU_PB0113"/>
<keyword evidence="2" id="KW-0614">Plasmid</keyword>
<evidence type="ECO:0000259" key="1">
    <source>
        <dbReference type="Pfam" id="PF05239"/>
    </source>
</evidence>
<dbReference type="HOGENOM" id="CLU_2327643_0_0_5"/>
<reference evidence="2 3" key="1">
    <citation type="journal article" date="2011" name="J. Bacteriol.">
        <title>Complete genome sequence of the industrial strain Ketogulonicigenium vulgare WSH-001.</title>
        <authorList>
            <person name="Liu L."/>
            <person name="Li Y."/>
            <person name="Zhang J."/>
            <person name="Zhou Z."/>
            <person name="Liu J."/>
            <person name="Li X."/>
            <person name="Zhou J."/>
            <person name="Du G."/>
            <person name="Wang L."/>
            <person name="Chen J."/>
        </authorList>
    </citation>
    <scope>NUCLEOTIDE SEQUENCE [LARGE SCALE GENOMIC DNA]</scope>
    <source>
        <strain evidence="2 3">WSH-001</strain>
        <plasmid evidence="3">pKVU_200</plasmid>
    </source>
</reference>
<sequence>MVPAEPPTTAAPMAEGGAVATAEELTGANVQDLEGTSIGSISDLQLNGDAVTGVIINVGGFLGLGAKPVLIPVEQIDVIRDADGTVLHVEVGMSREQLEAMPEHVTQ</sequence>
<dbReference type="PATRIC" id="fig|759362.5.peg.3063"/>
<accession>F9YBN9</accession>